<feature type="transmembrane region" description="Helical" evidence="1">
    <location>
        <begin position="34"/>
        <end position="60"/>
    </location>
</feature>
<keyword evidence="2" id="KW-0436">Ligase</keyword>
<evidence type="ECO:0000313" key="3">
    <source>
        <dbReference type="Proteomes" id="UP000181897"/>
    </source>
</evidence>
<proteinExistence type="predicted"/>
<keyword evidence="1" id="KW-0472">Membrane</keyword>
<dbReference type="Pfam" id="PF10658">
    <property type="entry name" value="DUF2484"/>
    <property type="match status" value="1"/>
</dbReference>
<dbReference type="RefSeq" id="WP_071971278.1">
    <property type="nucleotide sequence ID" value="NZ_CP018076.1"/>
</dbReference>
<organism evidence="2 3">
    <name type="scientific">Sulfitobacter alexandrii</name>
    <dbReference type="NCBI Taxonomy" id="1917485"/>
    <lineage>
        <taxon>Bacteria</taxon>
        <taxon>Pseudomonadati</taxon>
        <taxon>Pseudomonadota</taxon>
        <taxon>Alphaproteobacteria</taxon>
        <taxon>Rhodobacterales</taxon>
        <taxon>Roseobacteraceae</taxon>
        <taxon>Sulfitobacter</taxon>
    </lineage>
</organism>
<accession>A0A1J0WFF9</accession>
<keyword evidence="3" id="KW-1185">Reference proteome</keyword>
<reference evidence="2 3" key="1">
    <citation type="submission" date="2016-11" db="EMBL/GenBank/DDBJ databases">
        <title>Complete genome sequence of Sulfitobacter sp. AM1-D1, a toxic bacteria associated with marine dinoflagellate Alexandrium minutum in East China Sea.</title>
        <authorList>
            <person name="Yang Q."/>
            <person name="Zhang X."/>
            <person name="Tian X."/>
        </authorList>
    </citation>
    <scope>NUCLEOTIDE SEQUENCE [LARGE SCALE GENOMIC DNA]</scope>
    <source>
        <strain evidence="2 3">AM1-D1</strain>
    </source>
</reference>
<dbReference type="EMBL" id="CP018076">
    <property type="protein sequence ID" value="APE43055.1"/>
    <property type="molecule type" value="Genomic_DNA"/>
</dbReference>
<keyword evidence="1" id="KW-0812">Transmembrane</keyword>
<dbReference type="GO" id="GO:0016874">
    <property type="term" value="F:ligase activity"/>
    <property type="evidence" value="ECO:0007669"/>
    <property type="project" value="UniProtKB-KW"/>
</dbReference>
<name>A0A1J0WFF9_9RHOB</name>
<dbReference type="Proteomes" id="UP000181897">
    <property type="component" value="Chromosome"/>
</dbReference>
<dbReference type="InterPro" id="IPR018919">
    <property type="entry name" value="DUF2484"/>
</dbReference>
<dbReference type="OrthoDB" id="7869914at2"/>
<sequence length="83" mass="9243">MTLLWVSVLWVLASAAVAMLPMRQQYVPGVALLMAAPVLIVAIVAHVGWFMGMLALAAFVSMYRNPLRYLVARLRGQEFEVPR</sequence>
<evidence type="ECO:0000256" key="1">
    <source>
        <dbReference type="SAM" id="Phobius"/>
    </source>
</evidence>
<protein>
    <submittedName>
        <fullName evidence="2">UDP-N-acetylmuramate--alanine ligase</fullName>
    </submittedName>
</protein>
<dbReference type="STRING" id="1917485.BOO69_06210"/>
<dbReference type="AlphaFoldDB" id="A0A1J0WFF9"/>
<evidence type="ECO:0000313" key="2">
    <source>
        <dbReference type="EMBL" id="APE43055.1"/>
    </source>
</evidence>
<dbReference type="KEGG" id="suam:BOO69_06210"/>
<gene>
    <name evidence="2" type="ORF">BOO69_06210</name>
</gene>
<keyword evidence="1" id="KW-1133">Transmembrane helix</keyword>